<accession>A0AAV5J521</accession>
<reference evidence="1 2" key="1">
    <citation type="journal article" date="2021" name="Commun. Biol.">
        <title>The genome of Shorea leprosula (Dipterocarpaceae) highlights the ecological relevance of drought in aseasonal tropical rainforests.</title>
        <authorList>
            <person name="Ng K.K.S."/>
            <person name="Kobayashi M.J."/>
            <person name="Fawcett J.A."/>
            <person name="Hatakeyama M."/>
            <person name="Paape T."/>
            <person name="Ng C.H."/>
            <person name="Ang C.C."/>
            <person name="Tnah L.H."/>
            <person name="Lee C.T."/>
            <person name="Nishiyama T."/>
            <person name="Sese J."/>
            <person name="O'Brien M.J."/>
            <person name="Copetti D."/>
            <person name="Mohd Noor M.I."/>
            <person name="Ong R.C."/>
            <person name="Putra M."/>
            <person name="Sireger I.Z."/>
            <person name="Indrioko S."/>
            <person name="Kosugi Y."/>
            <person name="Izuno A."/>
            <person name="Isagi Y."/>
            <person name="Lee S.L."/>
            <person name="Shimizu K.K."/>
        </authorList>
    </citation>
    <scope>NUCLEOTIDE SEQUENCE [LARGE SCALE GENOMIC DNA]</scope>
    <source>
        <strain evidence="1">214</strain>
    </source>
</reference>
<organism evidence="1 2">
    <name type="scientific">Rubroshorea leprosula</name>
    <dbReference type="NCBI Taxonomy" id="152421"/>
    <lineage>
        <taxon>Eukaryota</taxon>
        <taxon>Viridiplantae</taxon>
        <taxon>Streptophyta</taxon>
        <taxon>Embryophyta</taxon>
        <taxon>Tracheophyta</taxon>
        <taxon>Spermatophyta</taxon>
        <taxon>Magnoliopsida</taxon>
        <taxon>eudicotyledons</taxon>
        <taxon>Gunneridae</taxon>
        <taxon>Pentapetalae</taxon>
        <taxon>rosids</taxon>
        <taxon>malvids</taxon>
        <taxon>Malvales</taxon>
        <taxon>Dipterocarpaceae</taxon>
        <taxon>Rubroshorea</taxon>
    </lineage>
</organism>
<sequence length="58" mass="6756">MPEVGDEFWQFENGLVDDLSRKSLIWLLCVCLRKREEKFCEIAIFLSKPVLPNSCPLV</sequence>
<dbReference type="AlphaFoldDB" id="A0AAV5J521"/>
<dbReference type="EMBL" id="BPVZ01000023">
    <property type="protein sequence ID" value="GKV05514.1"/>
    <property type="molecule type" value="Genomic_DNA"/>
</dbReference>
<evidence type="ECO:0000313" key="2">
    <source>
        <dbReference type="Proteomes" id="UP001054252"/>
    </source>
</evidence>
<comment type="caution">
    <text evidence="1">The sequence shown here is derived from an EMBL/GenBank/DDBJ whole genome shotgun (WGS) entry which is preliminary data.</text>
</comment>
<keyword evidence="2" id="KW-1185">Reference proteome</keyword>
<protein>
    <submittedName>
        <fullName evidence="1">Uncharacterized protein</fullName>
    </submittedName>
</protein>
<gene>
    <name evidence="1" type="ORF">SLEP1_g17515</name>
</gene>
<evidence type="ECO:0000313" key="1">
    <source>
        <dbReference type="EMBL" id="GKV05514.1"/>
    </source>
</evidence>
<proteinExistence type="predicted"/>
<name>A0AAV5J521_9ROSI</name>
<dbReference type="Proteomes" id="UP001054252">
    <property type="component" value="Unassembled WGS sequence"/>
</dbReference>